<accession>A0A6J8BZJ5</accession>
<gene>
    <name evidence="2" type="ORF">MCOR_23478</name>
</gene>
<name>A0A6J8BZJ5_MYTCO</name>
<dbReference type="AlphaFoldDB" id="A0A6J8BZJ5"/>
<evidence type="ECO:0000313" key="3">
    <source>
        <dbReference type="Proteomes" id="UP000507470"/>
    </source>
</evidence>
<dbReference type="EMBL" id="CACVKT020004142">
    <property type="protein sequence ID" value="CAC5388199.1"/>
    <property type="molecule type" value="Genomic_DNA"/>
</dbReference>
<keyword evidence="3" id="KW-1185">Reference proteome</keyword>
<feature type="coiled-coil region" evidence="1">
    <location>
        <begin position="27"/>
        <end position="58"/>
    </location>
</feature>
<proteinExistence type="predicted"/>
<sequence>MDNESEPDISLRTAVNQQSNNTEAIINVKVTEKIGELREELQDVNQLMKSQVKQYDANRIASDSEDEAKIMRADNRAVHKKKVKAKQDRGTGSKYKSVDSIEKINWRFSLHEANVKPFKSDVSWQTIVYSDASNARYGGFIVENPYNIAHGPWIESEVSTSSTWKELTAIVESLWGLPEVDWFASDYNFKLIGFYSRFWNVYSSGVDAFSVDWRGINGLFVPPVSLIQRLLMYMLSASYWPMLCPDVDGFISEVTRFINLPPYKNVYTAGKSKKAIFGNFDLTFRMLALRRDFSSS</sequence>
<organism evidence="2 3">
    <name type="scientific">Mytilus coruscus</name>
    <name type="common">Sea mussel</name>
    <dbReference type="NCBI Taxonomy" id="42192"/>
    <lineage>
        <taxon>Eukaryota</taxon>
        <taxon>Metazoa</taxon>
        <taxon>Spiralia</taxon>
        <taxon>Lophotrochozoa</taxon>
        <taxon>Mollusca</taxon>
        <taxon>Bivalvia</taxon>
        <taxon>Autobranchia</taxon>
        <taxon>Pteriomorphia</taxon>
        <taxon>Mytilida</taxon>
        <taxon>Mytiloidea</taxon>
        <taxon>Mytilidae</taxon>
        <taxon>Mytilinae</taxon>
        <taxon>Mytilus</taxon>
    </lineage>
</organism>
<reference evidence="2 3" key="1">
    <citation type="submission" date="2020-06" db="EMBL/GenBank/DDBJ databases">
        <authorList>
            <person name="Li R."/>
            <person name="Bekaert M."/>
        </authorList>
    </citation>
    <scope>NUCLEOTIDE SEQUENCE [LARGE SCALE GENOMIC DNA]</scope>
    <source>
        <strain evidence="3">wild</strain>
    </source>
</reference>
<evidence type="ECO:0000256" key="1">
    <source>
        <dbReference type="SAM" id="Coils"/>
    </source>
</evidence>
<keyword evidence="1" id="KW-0175">Coiled coil</keyword>
<evidence type="ECO:0000313" key="2">
    <source>
        <dbReference type="EMBL" id="CAC5388199.1"/>
    </source>
</evidence>
<dbReference type="Proteomes" id="UP000507470">
    <property type="component" value="Unassembled WGS sequence"/>
</dbReference>
<protein>
    <submittedName>
        <fullName evidence="2">Uncharacterized protein</fullName>
    </submittedName>
</protein>